<name>A0A1H2G7L0_9BACT</name>
<dbReference type="Pfam" id="PF00582">
    <property type="entry name" value="Usp"/>
    <property type="match status" value="1"/>
</dbReference>
<dbReference type="InterPro" id="IPR006015">
    <property type="entry name" value="Universal_stress_UspA"/>
</dbReference>
<evidence type="ECO:0000313" key="4">
    <source>
        <dbReference type="Proteomes" id="UP000199608"/>
    </source>
</evidence>
<feature type="domain" description="UspA" evidence="2">
    <location>
        <begin position="5"/>
        <end position="155"/>
    </location>
</feature>
<evidence type="ECO:0000256" key="1">
    <source>
        <dbReference type="ARBA" id="ARBA00008791"/>
    </source>
</evidence>
<organism evidence="3 4">
    <name type="scientific">Desulfobacula phenolica</name>
    <dbReference type="NCBI Taxonomy" id="90732"/>
    <lineage>
        <taxon>Bacteria</taxon>
        <taxon>Pseudomonadati</taxon>
        <taxon>Thermodesulfobacteriota</taxon>
        <taxon>Desulfobacteria</taxon>
        <taxon>Desulfobacterales</taxon>
        <taxon>Desulfobacteraceae</taxon>
        <taxon>Desulfobacula</taxon>
    </lineage>
</organism>
<dbReference type="InterPro" id="IPR006016">
    <property type="entry name" value="UspA"/>
</dbReference>
<dbReference type="PRINTS" id="PR01438">
    <property type="entry name" value="UNVRSLSTRESS"/>
</dbReference>
<dbReference type="InterPro" id="IPR014729">
    <property type="entry name" value="Rossmann-like_a/b/a_fold"/>
</dbReference>
<dbReference type="PANTHER" id="PTHR46268">
    <property type="entry name" value="STRESS RESPONSE PROTEIN NHAX"/>
    <property type="match status" value="1"/>
</dbReference>
<gene>
    <name evidence="3" type="ORF">SAMN04487931_10545</name>
</gene>
<dbReference type="Proteomes" id="UP000199608">
    <property type="component" value="Unassembled WGS sequence"/>
</dbReference>
<comment type="similarity">
    <text evidence="1">Belongs to the universal stress protein A family.</text>
</comment>
<evidence type="ECO:0000259" key="2">
    <source>
        <dbReference type="Pfam" id="PF00582"/>
    </source>
</evidence>
<dbReference type="SUPFAM" id="SSF52402">
    <property type="entry name" value="Adenine nucleotide alpha hydrolases-like"/>
    <property type="match status" value="1"/>
</dbReference>
<dbReference type="Gene3D" id="3.40.50.620">
    <property type="entry name" value="HUPs"/>
    <property type="match status" value="1"/>
</dbReference>
<dbReference type="PANTHER" id="PTHR46268:SF6">
    <property type="entry name" value="UNIVERSAL STRESS PROTEIN UP12"/>
    <property type="match status" value="1"/>
</dbReference>
<protein>
    <submittedName>
        <fullName evidence="3">Nucleotide-binding universal stress protein, UspA family</fullName>
    </submittedName>
</protein>
<dbReference type="RefSeq" id="WP_092233139.1">
    <property type="nucleotide sequence ID" value="NZ_FNLL01000005.1"/>
</dbReference>
<accession>A0A1H2G7L0</accession>
<evidence type="ECO:0000313" key="3">
    <source>
        <dbReference type="EMBL" id="SDU15554.1"/>
    </source>
</evidence>
<dbReference type="AlphaFoldDB" id="A0A1H2G7L0"/>
<dbReference type="EMBL" id="FNLL01000005">
    <property type="protein sequence ID" value="SDU15554.1"/>
    <property type="molecule type" value="Genomic_DNA"/>
</dbReference>
<reference evidence="4" key="1">
    <citation type="submission" date="2016-10" db="EMBL/GenBank/DDBJ databases">
        <authorList>
            <person name="Varghese N."/>
            <person name="Submissions S."/>
        </authorList>
    </citation>
    <scope>NUCLEOTIDE SEQUENCE [LARGE SCALE GENOMIC DNA]</scope>
    <source>
        <strain evidence="4">DSM 3384</strain>
    </source>
</reference>
<proteinExistence type="inferred from homology"/>
<keyword evidence="4" id="KW-1185">Reference proteome</keyword>
<dbReference type="CDD" id="cd00293">
    <property type="entry name" value="USP-like"/>
    <property type="match status" value="1"/>
</dbReference>
<sequence>MSKINKILACVDLSEYSLMTLKYSVEFAKGSKAQIIILNVINQRDINGVEMVSGYFPGYFSNEINAQDYIRELRKDRHERIKNLIDENFSDEKSKMTIKVDEGVPFECILNAAKTEKVDLIVMANKGRGNLSRVLFGSVAEKVFRHSSVPVVSVRDELKFTRSK</sequence>